<reference evidence="3" key="5">
    <citation type="journal article" date="2021" name="Int. J. Parasitol.">
        <title>Comparative analysis of gene expression between Babesia bovis blood stages and kinetes allowed by improved genome annotation.</title>
        <authorList>
            <person name="Ueti M.W."/>
            <person name="Johnson W.C."/>
            <person name="Kappmeyer L.S."/>
            <person name="Herndon D.R."/>
            <person name="Mousel M.R."/>
            <person name="Reif K.E."/>
            <person name="Taus N.S."/>
            <person name="Ifeonu O.O."/>
            <person name="Silva J.C."/>
            <person name="Suarez C.E."/>
            <person name="Brayton K.A."/>
        </authorList>
    </citation>
    <scope>NUCLEOTIDE SEQUENCE [LARGE SCALE GENOMIC DNA]</scope>
</reference>
<evidence type="ECO:0000313" key="3">
    <source>
        <dbReference type="Proteomes" id="UP000002173"/>
    </source>
</evidence>
<sequence length="186" mass="21295">MEDTERCLFSGVSDTMDCLFRSCVPRAESDEAPCNPSNAKDDDYRKEELKQLVGIFASRAQKFLNCTRILLETEEFKKARYRLDCNLRTLTVEGEHVPLEIHLSDVKAVYGFEDLQLLDAYDSFLRSNIIQKLSQDDRDRLAIVEYKKGSADCQLILLEQEIETSDPLITVLRILQMHAMKHGSSA</sequence>
<reference evidence="1" key="3">
    <citation type="journal article" date="2014" name="BMC Genomics">
        <title>The Babesia bovis gene and promoter model: an update from full-length EST analysis.</title>
        <authorList>
            <person name="Yamagishi J."/>
            <person name="Wakaguri H."/>
            <person name="Yokoyama N."/>
            <person name="Yamashita R."/>
            <person name="Suzuki Y."/>
            <person name="Xuan X."/>
            <person name="Igarashi I."/>
        </authorList>
    </citation>
    <scope>NUCLEOTIDE SEQUENCE</scope>
    <source>
        <strain evidence="1">Texas</strain>
    </source>
</reference>
<dbReference type="EMBL" id="AK442050">
    <property type="protein sequence ID" value="BAN65844.1"/>
    <property type="molecule type" value="mRNA"/>
</dbReference>
<gene>
    <name evidence="1 2" type="ORF">BBOV_II000290</name>
</gene>
<dbReference type="EMBL" id="AK441565">
    <property type="protein sequence ID" value="BAN65359.1"/>
    <property type="molecule type" value="mRNA"/>
</dbReference>
<reference evidence="2 3" key="1">
    <citation type="journal article" date="2007" name="PLoS Pathog.">
        <title>Genome sequence of Babesia bovis and comparative analysis of apicomplexan hemoprotozoa.</title>
        <authorList>
            <person name="Brayton K.A."/>
            <person name="Lau A.O.T."/>
            <person name="Herndon D.R."/>
            <person name="Hannick L."/>
            <person name="Kappmeyer L.S."/>
            <person name="Berens S.J."/>
            <person name="Bidwell S.L."/>
            <person name="Brown W.C."/>
            <person name="Crabtree J."/>
            <person name="Fadrosh D."/>
            <person name="Feldblum T."/>
            <person name="Forberger H.A."/>
            <person name="Haas B.J."/>
            <person name="Howell J.M."/>
            <person name="Khouri H."/>
            <person name="Koo H."/>
            <person name="Mann D.J."/>
            <person name="Norimine J."/>
            <person name="Paulsen I.T."/>
            <person name="Radune D."/>
            <person name="Ren Q."/>
            <person name="Smith R.K. Jr."/>
            <person name="Suarez C.E."/>
            <person name="White O."/>
            <person name="Wortman J.R."/>
            <person name="Knowles D.P. Jr."/>
            <person name="McElwain T.F."/>
            <person name="Nene V.M."/>
        </authorList>
    </citation>
    <scope>NUCLEOTIDE SEQUENCE [LARGE SCALE GENOMIC DNA]</scope>
    <source>
        <strain evidence="2">T2Bo</strain>
    </source>
</reference>
<evidence type="ECO:0000313" key="2">
    <source>
        <dbReference type="EMBL" id="EDO05990.1"/>
    </source>
</evidence>
<dbReference type="Proteomes" id="UP000002173">
    <property type="component" value="Unassembled WGS sequence"/>
</dbReference>
<dbReference type="GeneID" id="5477781"/>
<evidence type="ECO:0000313" key="1">
    <source>
        <dbReference type="EMBL" id="BAN65359.1"/>
    </source>
</evidence>
<dbReference type="KEGG" id="bbo:BBOV_II000290"/>
<organism evidence="2 3">
    <name type="scientific">Babesia bovis</name>
    <dbReference type="NCBI Taxonomy" id="5865"/>
    <lineage>
        <taxon>Eukaryota</taxon>
        <taxon>Sar</taxon>
        <taxon>Alveolata</taxon>
        <taxon>Apicomplexa</taxon>
        <taxon>Aconoidasida</taxon>
        <taxon>Piroplasmida</taxon>
        <taxon>Babesiidae</taxon>
        <taxon>Babesia</taxon>
    </lineage>
</organism>
<dbReference type="EMBL" id="AAXT01000003">
    <property type="protein sequence ID" value="EDO05990.1"/>
    <property type="molecule type" value="Genomic_DNA"/>
</dbReference>
<protein>
    <submittedName>
        <fullName evidence="2">Uncharacterized protein</fullName>
    </submittedName>
</protein>
<dbReference type="VEuPathDB" id="PiroplasmaDB:BBOV_II000290"/>
<reference evidence="2" key="2">
    <citation type="submission" date="2007-08" db="EMBL/GenBank/DDBJ databases">
        <authorList>
            <person name="Nene V."/>
        </authorList>
    </citation>
    <scope>NUCLEOTIDE SEQUENCE</scope>
    <source>
        <strain evidence="2">T2Bo</strain>
    </source>
</reference>
<proteinExistence type="evidence at transcript level"/>
<keyword evidence="3" id="KW-1185">Reference proteome</keyword>
<dbReference type="OMA" id="PFITVVR"/>
<name>A7ASS9_BABBO</name>
<reference evidence="3" key="4">
    <citation type="journal article" date="2020" name="Data Brief">
        <title>Transcriptome dataset of Babesia bovis life stages within vertebrate and invertebrate hosts.</title>
        <authorList>
            <person name="Ueti M.W."/>
            <person name="Johnson W.C."/>
            <person name="Kappmeyer L.S."/>
            <person name="Herndon D.R."/>
            <person name="Mousel M.R."/>
            <person name="Reif K.E."/>
            <person name="Taus N.S."/>
            <person name="Ifeonu O.O."/>
            <person name="Silva J.C."/>
            <person name="Suarez C.E."/>
            <person name="Brayton K.A."/>
        </authorList>
    </citation>
    <scope>NUCLEOTIDE SEQUENCE [LARGE SCALE GENOMIC DNA]</scope>
</reference>
<dbReference type="AlphaFoldDB" id="A7ASS9"/>
<accession>A7ASS9</accession>
<dbReference type="RefSeq" id="XP_001609558.1">
    <property type="nucleotide sequence ID" value="XM_001609508.1"/>
</dbReference>
<dbReference type="eggNOG" id="ENOG502SWXQ">
    <property type="taxonomic scope" value="Eukaryota"/>
</dbReference>